<reference evidence="2 3" key="1">
    <citation type="submission" date="2019-03" db="EMBL/GenBank/DDBJ databases">
        <title>Genomics of glacier-inhabiting Cryobacterium strains.</title>
        <authorList>
            <person name="Liu Q."/>
            <person name="Xin Y.-H."/>
        </authorList>
    </citation>
    <scope>NUCLEOTIDE SEQUENCE [LARGE SCALE GENOMIC DNA]</scope>
    <source>
        <strain evidence="2 3">TMT2-48-2</strain>
    </source>
</reference>
<accession>A0A4R8XQ15</accession>
<sequence>MPPTALQTAGANGGRPPGFDKEAYKRRNVIERCFQVFKQCRGSATRYVKLAVNYRCEVTLQAITIWLKTLGETP</sequence>
<organism evidence="2 3">
    <name type="scientific">Cryobacterium cheniae</name>
    <dbReference type="NCBI Taxonomy" id="1259262"/>
    <lineage>
        <taxon>Bacteria</taxon>
        <taxon>Bacillati</taxon>
        <taxon>Actinomycetota</taxon>
        <taxon>Actinomycetes</taxon>
        <taxon>Micrococcales</taxon>
        <taxon>Microbacteriaceae</taxon>
        <taxon>Cryobacterium</taxon>
    </lineage>
</organism>
<dbReference type="AlphaFoldDB" id="A0A4R8XQ15"/>
<dbReference type="Proteomes" id="UP000298433">
    <property type="component" value="Unassembled WGS sequence"/>
</dbReference>
<dbReference type="OrthoDB" id="4546548at2"/>
<evidence type="ECO:0000313" key="2">
    <source>
        <dbReference type="EMBL" id="TFC78776.1"/>
    </source>
</evidence>
<proteinExistence type="predicted"/>
<feature type="compositionally biased region" description="Polar residues" evidence="1">
    <location>
        <begin position="1"/>
        <end position="10"/>
    </location>
</feature>
<name>A0A4R8XQ15_9MICO</name>
<comment type="caution">
    <text evidence="2">The sequence shown here is derived from an EMBL/GenBank/DDBJ whole genome shotgun (WGS) entry which is preliminary data.</text>
</comment>
<gene>
    <name evidence="2" type="ORF">E3T23_12000</name>
</gene>
<evidence type="ECO:0000313" key="3">
    <source>
        <dbReference type="Proteomes" id="UP000298433"/>
    </source>
</evidence>
<protein>
    <submittedName>
        <fullName evidence="2">Uncharacterized protein</fullName>
    </submittedName>
</protein>
<evidence type="ECO:0000256" key="1">
    <source>
        <dbReference type="SAM" id="MobiDB-lite"/>
    </source>
</evidence>
<keyword evidence="3" id="KW-1185">Reference proteome</keyword>
<feature type="region of interest" description="Disordered" evidence="1">
    <location>
        <begin position="1"/>
        <end position="20"/>
    </location>
</feature>
<dbReference type="EMBL" id="SOGN01000048">
    <property type="protein sequence ID" value="TFC78776.1"/>
    <property type="molecule type" value="Genomic_DNA"/>
</dbReference>